<evidence type="ECO:0000313" key="25">
    <source>
        <dbReference type="Proteomes" id="UP000584587"/>
    </source>
</evidence>
<dbReference type="GO" id="GO:0008965">
    <property type="term" value="F:phosphoenolpyruvate-protein phosphotransferase activity"/>
    <property type="evidence" value="ECO:0007669"/>
    <property type="project" value="UniProtKB-EC"/>
</dbReference>
<name>A0A846TW93_9MOLU</name>
<dbReference type="GO" id="GO:0046872">
    <property type="term" value="F:metal ion binding"/>
    <property type="evidence" value="ECO:0007669"/>
    <property type="project" value="UniProtKB-KW"/>
</dbReference>
<evidence type="ECO:0000256" key="10">
    <source>
        <dbReference type="ARBA" id="ARBA00022597"/>
    </source>
</evidence>
<sequence>MKMHGIGASNGIAVSKVLILKEETTKISNNKVEEKNLNSEINKVDIAIVQVKNDLEKLVVTTREKLGDEHAAIFEAHLSILADPELYQQIKSLINDEKWNAAKAVELACDSFYQIFSSLDDEYLRERAADILDIKTKLLNQILGIKDNFLSEIKEEVIIVANDLTPSQTSQLNPKFVKGFLCNIGGRTSHSAIMARSLGIPAIVGLKNITTQVQNNEYVALNGSSGLVELNLSTEEVNKWKHQEKSWVNLKAELTSFKGKKTITKDNYEFKLEANVGSSKDLDSAIENDAQGIGLFRTEFLYMENTDFPTEEEQFNEYKIALEKMHPYKVVIRTLDIGGDKKLSYWDLPHELNPFLGYRAIRLCLDQKDIFRTQIRALLRASVYGQLGIMFPMIATVEEFKEAKAFVLQCKEELIKEGQKVSDNVQIGMMIEIPSSAVNAHIFSKYADFFSIGTNDLIQYSLAADRMSEKVSYLYQPYHPAVLRLIKMTIDGAKVHEKKIPVGMCGEMAGDSIAAPLLVGMGLDEFSMSASDILSTRKLINSLSKKDMELLVEQALACETHEEVEKLVTDKLNQILN</sequence>
<dbReference type="InterPro" id="IPR008731">
    <property type="entry name" value="PTS_EIN"/>
</dbReference>
<feature type="active site" description="Tele-phosphohistidine intermediate" evidence="18">
    <location>
        <position position="190"/>
    </location>
</feature>
<dbReference type="PIRSF" id="PIRSF000732">
    <property type="entry name" value="PTS_enzyme_I"/>
    <property type="match status" value="1"/>
</dbReference>
<keyword evidence="8 17" id="KW-0813">Transport</keyword>
<comment type="catalytic activity">
    <reaction evidence="1 17">
        <text>L-histidyl-[protein] + phosphoenolpyruvate = N(pros)-phospho-L-histidyl-[protein] + pyruvate</text>
        <dbReference type="Rhea" id="RHEA:23880"/>
        <dbReference type="Rhea" id="RHEA-COMP:9745"/>
        <dbReference type="Rhea" id="RHEA-COMP:9746"/>
        <dbReference type="ChEBI" id="CHEBI:15361"/>
        <dbReference type="ChEBI" id="CHEBI:29979"/>
        <dbReference type="ChEBI" id="CHEBI:58702"/>
        <dbReference type="ChEBI" id="CHEBI:64837"/>
        <dbReference type="EC" id="2.7.3.9"/>
    </reaction>
</comment>
<dbReference type="Pfam" id="PF05524">
    <property type="entry name" value="PEP-utilisers_N"/>
    <property type="match status" value="1"/>
</dbReference>
<keyword evidence="9 17" id="KW-0963">Cytoplasm</keyword>
<evidence type="ECO:0000256" key="13">
    <source>
        <dbReference type="ARBA" id="ARBA00022723"/>
    </source>
</evidence>
<dbReference type="Proteomes" id="UP000584587">
    <property type="component" value="Unassembled WGS sequence"/>
</dbReference>
<dbReference type="InterPro" id="IPR040442">
    <property type="entry name" value="Pyrv_kinase-like_dom_sf"/>
</dbReference>
<dbReference type="InterPro" id="IPR018274">
    <property type="entry name" value="PEP_util_AS"/>
</dbReference>
<dbReference type="EC" id="2.7.3.9" evidence="6 17"/>
<dbReference type="PANTHER" id="PTHR46244:SF3">
    <property type="entry name" value="PHOSPHOENOLPYRUVATE-PROTEIN PHOSPHOTRANSFERASE"/>
    <property type="match status" value="1"/>
</dbReference>
<dbReference type="EMBL" id="JAAVVK010000001">
    <property type="protein sequence ID" value="NKE38261.1"/>
    <property type="molecule type" value="Genomic_DNA"/>
</dbReference>
<feature type="binding site" evidence="20">
    <location>
        <position position="456"/>
    </location>
    <ligand>
        <name>Mg(2+)</name>
        <dbReference type="ChEBI" id="CHEBI:18420"/>
    </ligand>
</feature>
<feature type="binding site" evidence="19">
    <location>
        <position position="297"/>
    </location>
    <ligand>
        <name>phosphoenolpyruvate</name>
        <dbReference type="ChEBI" id="CHEBI:58702"/>
    </ligand>
</feature>
<evidence type="ECO:0000256" key="6">
    <source>
        <dbReference type="ARBA" id="ARBA00012232"/>
    </source>
</evidence>
<keyword evidence="14 17" id="KW-0418">Kinase</keyword>
<keyword evidence="12 17" id="KW-0598">Phosphotransferase system</keyword>
<dbReference type="InterPro" id="IPR000121">
    <property type="entry name" value="PEP_util_C"/>
</dbReference>
<dbReference type="PANTHER" id="PTHR46244">
    <property type="entry name" value="PHOSPHOENOLPYRUVATE-PROTEIN PHOSPHOTRANSFERASE"/>
    <property type="match status" value="1"/>
</dbReference>
<keyword evidence="25" id="KW-1185">Reference proteome</keyword>
<evidence type="ECO:0000256" key="18">
    <source>
        <dbReference type="PIRSR" id="PIRSR000732-1"/>
    </source>
</evidence>
<dbReference type="SUPFAM" id="SSF51621">
    <property type="entry name" value="Phosphoenolpyruvate/pyruvate domain"/>
    <property type="match status" value="1"/>
</dbReference>
<dbReference type="InterPro" id="IPR023151">
    <property type="entry name" value="PEP_util_CS"/>
</dbReference>
<evidence type="ECO:0000256" key="14">
    <source>
        <dbReference type="ARBA" id="ARBA00022777"/>
    </source>
</evidence>
<keyword evidence="11 17" id="KW-0808">Transferase</keyword>
<feature type="binding site" evidence="19">
    <location>
        <position position="466"/>
    </location>
    <ligand>
        <name>phosphoenolpyruvate</name>
        <dbReference type="ChEBI" id="CHEBI:58702"/>
    </ligand>
</feature>
<keyword evidence="24" id="KW-0670">Pyruvate</keyword>
<dbReference type="InterPro" id="IPR006318">
    <property type="entry name" value="PTS_EI-like"/>
</dbReference>
<feature type="domain" description="Phosphotransferase system enzyme I N-terminal" evidence="23">
    <location>
        <begin position="4"/>
        <end position="127"/>
    </location>
</feature>
<feature type="domain" description="PEP-utilising enzyme mobile" evidence="21">
    <location>
        <begin position="153"/>
        <end position="226"/>
    </location>
</feature>
<evidence type="ECO:0000256" key="19">
    <source>
        <dbReference type="PIRSR" id="PIRSR000732-2"/>
    </source>
</evidence>
<dbReference type="Gene3D" id="3.20.20.60">
    <property type="entry name" value="Phosphoenolpyruvate-binding domains"/>
    <property type="match status" value="1"/>
</dbReference>
<dbReference type="GO" id="GO:0005737">
    <property type="term" value="C:cytoplasm"/>
    <property type="evidence" value="ECO:0007669"/>
    <property type="project" value="UniProtKB-SubCell"/>
</dbReference>
<evidence type="ECO:0000313" key="24">
    <source>
        <dbReference type="EMBL" id="NKE38261.1"/>
    </source>
</evidence>
<organism evidence="24 25">
    <name type="scientific">Spiroplasma platyhelix PALS-1</name>
    <dbReference type="NCBI Taxonomy" id="1276218"/>
    <lineage>
        <taxon>Bacteria</taxon>
        <taxon>Bacillati</taxon>
        <taxon>Mycoplasmatota</taxon>
        <taxon>Mollicutes</taxon>
        <taxon>Entomoplasmatales</taxon>
        <taxon>Spiroplasmataceae</taxon>
        <taxon>Spiroplasma</taxon>
    </lineage>
</organism>
<evidence type="ECO:0000256" key="3">
    <source>
        <dbReference type="ARBA" id="ARBA00002728"/>
    </source>
</evidence>
<dbReference type="InterPro" id="IPR036637">
    <property type="entry name" value="Phosphohistidine_dom_sf"/>
</dbReference>
<proteinExistence type="inferred from homology"/>
<dbReference type="PRINTS" id="PR01736">
    <property type="entry name" value="PHPHTRNFRASE"/>
</dbReference>
<dbReference type="InterPro" id="IPR050499">
    <property type="entry name" value="PEP-utilizing_PTS_enzyme"/>
</dbReference>
<dbReference type="InterPro" id="IPR024692">
    <property type="entry name" value="PTS_EI"/>
</dbReference>
<comment type="similarity">
    <text evidence="5 17">Belongs to the PEP-utilizing enzyme family.</text>
</comment>
<evidence type="ECO:0000256" key="17">
    <source>
        <dbReference type="PIRNR" id="PIRNR000732"/>
    </source>
</evidence>
<comment type="function">
    <text evidence="3 17">General (non sugar-specific) component of the phosphoenolpyruvate-dependent sugar phosphotransferase system (sugar PTS). This major carbohydrate active-transport system catalyzes the phosphorylation of incoming sugar substrates concomitantly with their translocation across the cell membrane. Enzyme I transfers the phosphoryl group from phosphoenolpyruvate (PEP) to the phosphoryl carrier protein (HPr).</text>
</comment>
<evidence type="ECO:0000256" key="8">
    <source>
        <dbReference type="ARBA" id="ARBA00022448"/>
    </source>
</evidence>
<evidence type="ECO:0000256" key="5">
    <source>
        <dbReference type="ARBA" id="ARBA00007837"/>
    </source>
</evidence>
<evidence type="ECO:0000256" key="16">
    <source>
        <dbReference type="ARBA" id="ARBA00033235"/>
    </source>
</evidence>
<dbReference type="InterPro" id="IPR036618">
    <property type="entry name" value="PtsI_HPr-bd_sf"/>
</dbReference>
<evidence type="ECO:0000256" key="12">
    <source>
        <dbReference type="ARBA" id="ARBA00022683"/>
    </source>
</evidence>
<dbReference type="GO" id="GO:0016301">
    <property type="term" value="F:kinase activity"/>
    <property type="evidence" value="ECO:0007669"/>
    <property type="project" value="UniProtKB-KW"/>
</dbReference>
<dbReference type="SUPFAM" id="SSF47831">
    <property type="entry name" value="Enzyme I of the PEP:sugar phosphotransferase system HPr-binding (sub)domain"/>
    <property type="match status" value="1"/>
</dbReference>
<evidence type="ECO:0000256" key="15">
    <source>
        <dbReference type="ARBA" id="ARBA00022842"/>
    </source>
</evidence>
<keyword evidence="10 17" id="KW-0762">Sugar transport</keyword>
<dbReference type="PROSITE" id="PS00742">
    <property type="entry name" value="PEP_ENZYMES_2"/>
    <property type="match status" value="1"/>
</dbReference>
<evidence type="ECO:0000256" key="7">
    <source>
        <dbReference type="ARBA" id="ARBA00016544"/>
    </source>
</evidence>
<dbReference type="PROSITE" id="PS00370">
    <property type="entry name" value="PEP_ENZYMES_PHOS_SITE"/>
    <property type="match status" value="1"/>
</dbReference>
<evidence type="ECO:0000256" key="4">
    <source>
        <dbReference type="ARBA" id="ARBA00004496"/>
    </source>
</evidence>
<evidence type="ECO:0000256" key="9">
    <source>
        <dbReference type="ARBA" id="ARBA00022490"/>
    </source>
</evidence>
<evidence type="ECO:0000256" key="11">
    <source>
        <dbReference type="ARBA" id="ARBA00022679"/>
    </source>
</evidence>
<evidence type="ECO:0000256" key="1">
    <source>
        <dbReference type="ARBA" id="ARBA00000683"/>
    </source>
</evidence>
<dbReference type="Pfam" id="PF02896">
    <property type="entry name" value="PEP-utilizers_C"/>
    <property type="match status" value="1"/>
</dbReference>
<evidence type="ECO:0000256" key="2">
    <source>
        <dbReference type="ARBA" id="ARBA00001946"/>
    </source>
</evidence>
<keyword evidence="15 17" id="KW-0460">Magnesium</keyword>
<dbReference type="InterPro" id="IPR015813">
    <property type="entry name" value="Pyrv/PenolPyrv_kinase-like_dom"/>
</dbReference>
<evidence type="ECO:0000256" key="20">
    <source>
        <dbReference type="PIRSR" id="PIRSR000732-3"/>
    </source>
</evidence>
<evidence type="ECO:0000259" key="23">
    <source>
        <dbReference type="Pfam" id="PF05524"/>
    </source>
</evidence>
<protein>
    <recommendedName>
        <fullName evidence="7 17">Phosphoenolpyruvate-protein phosphotransferase</fullName>
        <ecNumber evidence="6 17">2.7.3.9</ecNumber>
    </recommendedName>
    <alternativeName>
        <fullName evidence="16 17">Phosphotransferase system, enzyme I</fullName>
    </alternativeName>
</protein>
<dbReference type="GO" id="GO:0009401">
    <property type="term" value="P:phosphoenolpyruvate-dependent sugar phosphotransferase system"/>
    <property type="evidence" value="ECO:0007669"/>
    <property type="project" value="UniProtKB-KW"/>
</dbReference>
<reference evidence="24 25" key="1">
    <citation type="submission" date="2020-04" db="EMBL/GenBank/DDBJ databases">
        <title>Complete genome sequence of Spiroplasma platyhelix ATCC 51748, an insect isolate.</title>
        <authorList>
            <person name="Green E.A."/>
            <person name="Klassen J.L."/>
        </authorList>
    </citation>
    <scope>NUCLEOTIDE SEQUENCE [LARGE SCALE GENOMIC DNA]</scope>
    <source>
        <strain evidence="24 25">PALS-1</strain>
    </source>
</reference>
<feature type="active site" description="Proton donor" evidence="18">
    <location>
        <position position="505"/>
    </location>
</feature>
<comment type="cofactor">
    <cofactor evidence="2 17 20">
        <name>Mg(2+)</name>
        <dbReference type="ChEBI" id="CHEBI:18420"/>
    </cofactor>
</comment>
<gene>
    <name evidence="24" type="primary">ptsP</name>
    <name evidence="24" type="ORF">HER12_00625</name>
</gene>
<dbReference type="AlphaFoldDB" id="A0A846TW93"/>
<accession>A0A846TW93</accession>
<evidence type="ECO:0000259" key="22">
    <source>
        <dbReference type="Pfam" id="PF02896"/>
    </source>
</evidence>
<dbReference type="Pfam" id="PF00391">
    <property type="entry name" value="PEP-utilizers"/>
    <property type="match status" value="1"/>
</dbReference>
<dbReference type="SUPFAM" id="SSF52009">
    <property type="entry name" value="Phosphohistidine domain"/>
    <property type="match status" value="1"/>
</dbReference>
<dbReference type="RefSeq" id="WP_168104737.1">
    <property type="nucleotide sequence ID" value="NZ_CP051215.1"/>
</dbReference>
<dbReference type="Gene3D" id="3.50.30.10">
    <property type="entry name" value="Phosphohistidine domain"/>
    <property type="match status" value="1"/>
</dbReference>
<comment type="caution">
    <text evidence="24">The sequence shown here is derived from an EMBL/GenBank/DDBJ whole genome shotgun (WGS) entry which is preliminary data.</text>
</comment>
<feature type="binding site" evidence="20">
    <location>
        <position position="432"/>
    </location>
    <ligand>
        <name>Mg(2+)</name>
        <dbReference type="ChEBI" id="CHEBI:18420"/>
    </ligand>
</feature>
<dbReference type="Gene3D" id="1.10.274.10">
    <property type="entry name" value="PtsI, HPr-binding domain"/>
    <property type="match status" value="1"/>
</dbReference>
<dbReference type="InterPro" id="IPR008279">
    <property type="entry name" value="PEP-util_enz_mobile_dom"/>
</dbReference>
<dbReference type="NCBIfam" id="TIGR01417">
    <property type="entry name" value="PTS_I_fam"/>
    <property type="match status" value="1"/>
</dbReference>
<keyword evidence="13 17" id="KW-0479">Metal-binding</keyword>
<feature type="binding site" evidence="19">
    <location>
        <position position="333"/>
    </location>
    <ligand>
        <name>phosphoenolpyruvate</name>
        <dbReference type="ChEBI" id="CHEBI:58702"/>
    </ligand>
</feature>
<comment type="subcellular location">
    <subcellularLocation>
        <location evidence="4 17">Cytoplasm</location>
    </subcellularLocation>
</comment>
<evidence type="ECO:0000259" key="21">
    <source>
        <dbReference type="Pfam" id="PF00391"/>
    </source>
</evidence>
<feature type="binding site" evidence="19">
    <location>
        <begin position="455"/>
        <end position="456"/>
    </location>
    <ligand>
        <name>phosphoenolpyruvate</name>
        <dbReference type="ChEBI" id="CHEBI:58702"/>
    </ligand>
</feature>
<feature type="domain" description="PEP-utilising enzyme C-terminal" evidence="22">
    <location>
        <begin position="252"/>
        <end position="543"/>
    </location>
</feature>